<dbReference type="Proteomes" id="UP001321453">
    <property type="component" value="Unassembled WGS sequence"/>
</dbReference>
<dbReference type="Gene3D" id="2.60.40.10">
    <property type="entry name" value="Immunoglobulins"/>
    <property type="match status" value="3"/>
</dbReference>
<comment type="caution">
    <text evidence="3">The sequence shown here is derived from an EMBL/GenBank/DDBJ whole genome shotgun (WGS) entry which is preliminary data.</text>
</comment>
<evidence type="ECO:0000313" key="3">
    <source>
        <dbReference type="EMBL" id="MDM7830605.1"/>
    </source>
</evidence>
<evidence type="ECO:0000313" key="4">
    <source>
        <dbReference type="Proteomes" id="UP001321453"/>
    </source>
</evidence>
<sequence length="923" mass="96154">MSASPLRRRIAGIVVATLAAAPVVALTAPGATAATPPPVTSSVDFDYLADVFPALAAERGQHVFETITIERLKYLLRFKSGKYAVLIGDPEDASVQAEIGSINAAAKSIGVQKIYVFNPRIDGNALNVFDWNELATQLGGDGLAYWKAEGAVATTGGPLIDLINGNSPTPEFVRTDGVVSSPYLVVLDKDRTDGEGNDDHVVSSLSDRKTAADLDTAEERAAYEEAVKQTLLDGGTVTTPDLSVNTQFEFYKDEVNRRHNATYATTDADAVKYGRDILGDADGEGGWRVQQLSYPETIDLLSNPRYASSDVPLLFGGTWCHNTRAVIGHLNADAQANGVKTIYNLDFSLFSAGNGGTTYDHIRTSGAPKVLGDKVLAPGHLYGELFNTYLYNAVAEYANDGEPGASPNRYYPGGDTTQPVKTARRLQVPALLVYNPSHKDALGNAAPVVDEAIRTNDDGTYTEYMTEHWFVAGHDLPNTPDTTLNGSYVAGGDRLANARDFATEALDAYADVLGSLGSTHYTSSTSVLVDGQPSTDLVPGTTPTLAISVSAADYAPFITFNKTGADVPRSTATGKPAGYVVVRDADGNQVGNATALKRDGSAVSVTLPAISSDQIGDEWTVTYLGRGYSITPSTTTLRVGKQSSVALTGTTSTSYSTAAAFTATVTAGATGNVWFQGLPGAPVSATIVDGTATFTAPATLPVGTYTVTAAYSGDALYASSVSTPLTLTVKKLTAKATVSAVTSSPYGKAVKVTVKVVDAKGKPATGKVTLSGAGTARTVTLSSGLAAVTLPASLPVKSYTLKATYSGSSTVSATSATRTLKVTQGKVSKVATKVTRIPTTKAYGKATVTVTTASGLALATGKVKVTISRGGLKATETFTLKSGKATFTLPKLPKGTWSISTKYVGSTTYAPATATTVKFKVVK</sequence>
<accession>A0ABT7S4Q1</accession>
<keyword evidence="1" id="KW-0732">Signal</keyword>
<feature type="domain" description="Bacterial Ig-like" evidence="2">
    <location>
        <begin position="739"/>
        <end position="823"/>
    </location>
</feature>
<organism evidence="3 4">
    <name type="scientific">Cellulomonas edaphi</name>
    <dbReference type="NCBI Taxonomy" id="3053468"/>
    <lineage>
        <taxon>Bacteria</taxon>
        <taxon>Bacillati</taxon>
        <taxon>Actinomycetota</taxon>
        <taxon>Actinomycetes</taxon>
        <taxon>Micrococcales</taxon>
        <taxon>Cellulomonadaceae</taxon>
        <taxon>Cellulomonas</taxon>
    </lineage>
</organism>
<dbReference type="InterPro" id="IPR032109">
    <property type="entry name" value="Big_3_5"/>
</dbReference>
<evidence type="ECO:0000256" key="1">
    <source>
        <dbReference type="SAM" id="SignalP"/>
    </source>
</evidence>
<dbReference type="RefSeq" id="WP_289445713.1">
    <property type="nucleotide sequence ID" value="NZ_JAUCGR010000001.1"/>
</dbReference>
<protein>
    <submittedName>
        <fullName evidence="3">Ig-like domain-containing protein</fullName>
    </submittedName>
</protein>
<evidence type="ECO:0000259" key="2">
    <source>
        <dbReference type="Pfam" id="PF16640"/>
    </source>
</evidence>
<dbReference type="InterPro" id="IPR013783">
    <property type="entry name" value="Ig-like_fold"/>
</dbReference>
<feature type="domain" description="Bacterial Ig-like" evidence="2">
    <location>
        <begin position="649"/>
        <end position="729"/>
    </location>
</feature>
<reference evidence="3 4" key="1">
    <citation type="submission" date="2023-06" db="EMBL/GenBank/DDBJ databases">
        <title>Cellulomonas sp. MW9 Whole genome sequence.</title>
        <authorList>
            <person name="Park S."/>
        </authorList>
    </citation>
    <scope>NUCLEOTIDE SEQUENCE [LARGE SCALE GENOMIC DNA]</scope>
    <source>
        <strain evidence="3 4">MW9</strain>
    </source>
</reference>
<keyword evidence="4" id="KW-1185">Reference proteome</keyword>
<gene>
    <name evidence="3" type="ORF">QRT05_04615</name>
</gene>
<name>A0ABT7S4Q1_9CELL</name>
<proteinExistence type="predicted"/>
<feature type="signal peptide" evidence="1">
    <location>
        <begin position="1"/>
        <end position="33"/>
    </location>
</feature>
<dbReference type="Pfam" id="PF16640">
    <property type="entry name" value="Big_3_5"/>
    <property type="match status" value="2"/>
</dbReference>
<dbReference type="EMBL" id="JAUCGR010000001">
    <property type="protein sequence ID" value="MDM7830605.1"/>
    <property type="molecule type" value="Genomic_DNA"/>
</dbReference>
<feature type="chain" id="PRO_5046981348" evidence="1">
    <location>
        <begin position="34"/>
        <end position="923"/>
    </location>
</feature>